<evidence type="ECO:0000313" key="1">
    <source>
        <dbReference type="EMBL" id="KHJ92855.1"/>
    </source>
</evidence>
<name>A0A0B1TBX9_OESDE</name>
<gene>
    <name evidence="1" type="ORF">OESDEN_07247</name>
</gene>
<accession>A0A0B1TBX9</accession>
<evidence type="ECO:0000313" key="2">
    <source>
        <dbReference type="Proteomes" id="UP000053660"/>
    </source>
</evidence>
<proteinExistence type="predicted"/>
<protein>
    <submittedName>
        <fullName evidence="1">Uncharacterized protein</fullName>
    </submittedName>
</protein>
<dbReference type="AlphaFoldDB" id="A0A0B1TBX9"/>
<sequence length="39" mass="4538">MSFLRTFSLESPILISWLCKHASIRTPIWAQWSLGAFRS</sequence>
<organism evidence="1 2">
    <name type="scientific">Oesophagostomum dentatum</name>
    <name type="common">Nodular worm</name>
    <dbReference type="NCBI Taxonomy" id="61180"/>
    <lineage>
        <taxon>Eukaryota</taxon>
        <taxon>Metazoa</taxon>
        <taxon>Ecdysozoa</taxon>
        <taxon>Nematoda</taxon>
        <taxon>Chromadorea</taxon>
        <taxon>Rhabditida</taxon>
        <taxon>Rhabditina</taxon>
        <taxon>Rhabditomorpha</taxon>
        <taxon>Strongyloidea</taxon>
        <taxon>Strongylidae</taxon>
        <taxon>Oesophagostomum</taxon>
    </lineage>
</organism>
<reference evidence="1 2" key="1">
    <citation type="submission" date="2014-03" db="EMBL/GenBank/DDBJ databases">
        <title>Draft genome of the hookworm Oesophagostomum dentatum.</title>
        <authorList>
            <person name="Mitreva M."/>
        </authorList>
    </citation>
    <scope>NUCLEOTIDE SEQUENCE [LARGE SCALE GENOMIC DNA]</scope>
    <source>
        <strain evidence="1 2">OD-Hann</strain>
    </source>
</reference>
<keyword evidence="2" id="KW-1185">Reference proteome</keyword>
<dbReference type="EMBL" id="KN551089">
    <property type="protein sequence ID" value="KHJ92855.1"/>
    <property type="molecule type" value="Genomic_DNA"/>
</dbReference>
<dbReference type="Proteomes" id="UP000053660">
    <property type="component" value="Unassembled WGS sequence"/>
</dbReference>